<dbReference type="RefSeq" id="WP_008429588.1">
    <property type="nucleotide sequence ID" value="NZ_AEPB01000018.1"/>
</dbReference>
<proteinExistence type="predicted"/>
<dbReference type="EMBL" id="AEPB01000018">
    <property type="protein sequence ID" value="EGA90383.1"/>
    <property type="molecule type" value="Genomic_DNA"/>
</dbReference>
<feature type="chain" id="PRO_5038587105" description="Lipoprotein" evidence="1">
    <location>
        <begin position="22"/>
        <end position="141"/>
    </location>
</feature>
<keyword evidence="1" id="KW-0732">Signal</keyword>
<gene>
    <name evidence="2" type="ORF">GPDM_05121</name>
</gene>
<organism evidence="2 3">
    <name type="scientific">Planococcus donghaensis MPA1U2</name>
    <dbReference type="NCBI Taxonomy" id="933115"/>
    <lineage>
        <taxon>Bacteria</taxon>
        <taxon>Bacillati</taxon>
        <taxon>Bacillota</taxon>
        <taxon>Bacilli</taxon>
        <taxon>Bacillales</taxon>
        <taxon>Caryophanaceae</taxon>
        <taxon>Planococcus</taxon>
    </lineage>
</organism>
<dbReference type="OrthoDB" id="2886580at2"/>
<dbReference type="eggNOG" id="ENOG5033E14">
    <property type="taxonomic scope" value="Bacteria"/>
</dbReference>
<evidence type="ECO:0000313" key="2">
    <source>
        <dbReference type="EMBL" id="EGA90383.1"/>
    </source>
</evidence>
<evidence type="ECO:0008006" key="4">
    <source>
        <dbReference type="Google" id="ProtNLM"/>
    </source>
</evidence>
<evidence type="ECO:0000313" key="3">
    <source>
        <dbReference type="Proteomes" id="UP000003052"/>
    </source>
</evidence>
<feature type="signal peptide" evidence="1">
    <location>
        <begin position="1"/>
        <end position="21"/>
    </location>
</feature>
<reference evidence="2 3" key="1">
    <citation type="journal article" date="2011" name="J. Bacteriol.">
        <title>The Draft Genome of Planococcus donghaensis MPA1U2 Reveals Nonsporulation Pathways Controlled by a Conserved Spo0A Regulon.</title>
        <authorList>
            <person name="Pearson M.D."/>
            <person name="Noller H.F."/>
        </authorList>
    </citation>
    <scope>NUCLEOTIDE SEQUENCE [LARGE SCALE GENOMIC DNA]</scope>
    <source>
        <strain evidence="2 3">MPA1U2</strain>
    </source>
</reference>
<protein>
    <recommendedName>
        <fullName evidence="4">Lipoprotein</fullName>
    </recommendedName>
</protein>
<dbReference type="PROSITE" id="PS51257">
    <property type="entry name" value="PROKAR_LIPOPROTEIN"/>
    <property type="match status" value="1"/>
</dbReference>
<comment type="caution">
    <text evidence="2">The sequence shown here is derived from an EMBL/GenBank/DDBJ whole genome shotgun (WGS) entry which is preliminary data.</text>
</comment>
<dbReference type="AlphaFoldDB" id="E7REY4"/>
<evidence type="ECO:0000256" key="1">
    <source>
        <dbReference type="SAM" id="SignalP"/>
    </source>
</evidence>
<accession>E7REY4</accession>
<name>E7REY4_9BACL</name>
<sequence length="141" mass="16003">MKKIFSLCLLLFLAACQPDQVNDSSHITEEEVVTVLQDNGVTLVEAEFKKNVFGSKLRGVEPGTYEVSGKPFFIFEFKTENDLVKGKKEFDEKTATMDLISASMFEKRNILIFYVHEQDVNSNSVPFEKEIQEALDNIIEG</sequence>
<dbReference type="Proteomes" id="UP000003052">
    <property type="component" value="Unassembled WGS sequence"/>
</dbReference>